<dbReference type="AlphaFoldDB" id="A0A5P2CRG1"/>
<evidence type="ECO:0008006" key="5">
    <source>
        <dbReference type="Google" id="ProtNLM"/>
    </source>
</evidence>
<evidence type="ECO:0000256" key="1">
    <source>
        <dbReference type="ARBA" id="ARBA00004370"/>
    </source>
</evidence>
<accession>A0A5P2CRG1</accession>
<dbReference type="EMBL" id="CP029191">
    <property type="protein sequence ID" value="QES45494.1"/>
    <property type="molecule type" value="Genomic_DNA"/>
</dbReference>
<evidence type="ECO:0000313" key="4">
    <source>
        <dbReference type="Proteomes" id="UP000324015"/>
    </source>
</evidence>
<dbReference type="GO" id="GO:0016020">
    <property type="term" value="C:membrane"/>
    <property type="evidence" value="ECO:0007669"/>
    <property type="project" value="UniProtKB-SubCell"/>
</dbReference>
<protein>
    <recommendedName>
        <fullName evidence="5">Mce-associated membrane protein</fullName>
    </recommendedName>
</protein>
<comment type="subcellular location">
    <subcellularLocation>
        <location evidence="1">Membrane</location>
    </subcellularLocation>
</comment>
<name>A0A5P2CRG1_STRVZ</name>
<evidence type="ECO:0000256" key="2">
    <source>
        <dbReference type="ARBA" id="ARBA00023136"/>
    </source>
</evidence>
<reference evidence="3 4" key="1">
    <citation type="submission" date="2018-05" db="EMBL/GenBank/DDBJ databases">
        <title>Streptomyces venezuelae.</title>
        <authorList>
            <person name="Kim W."/>
            <person name="Lee N."/>
            <person name="Cho B.-K."/>
        </authorList>
    </citation>
    <scope>NUCLEOTIDE SEQUENCE [LARGE SCALE GENOMIC DNA]</scope>
    <source>
        <strain evidence="3 4">ATCC 14585</strain>
    </source>
</reference>
<proteinExistence type="predicted"/>
<sequence>MRIGPRSLSPARTALALLLAALLLTGGTFLVLTARATDTSAADNHALTDGERTRRVVADVSDALAGIFTYASDDLAATERRAHDVLRGKAADDYRALFDRLRRQVGKQELSLTSQVVRAGAVELTDDRARLLVFLDQRAQRKSDKATTAPAQLAVTARLDGRRWTITDIKAR</sequence>
<dbReference type="PANTHER" id="PTHR37042">
    <property type="entry name" value="OUTER MEMBRANE PROTEIN RV1973"/>
    <property type="match status" value="1"/>
</dbReference>
<keyword evidence="2" id="KW-0472">Membrane</keyword>
<evidence type="ECO:0000313" key="3">
    <source>
        <dbReference type="EMBL" id="QES45494.1"/>
    </source>
</evidence>
<organism evidence="3 4">
    <name type="scientific">Streptomyces venezuelae</name>
    <dbReference type="NCBI Taxonomy" id="54571"/>
    <lineage>
        <taxon>Bacteria</taxon>
        <taxon>Bacillati</taxon>
        <taxon>Actinomycetota</taxon>
        <taxon>Actinomycetes</taxon>
        <taxon>Kitasatosporales</taxon>
        <taxon>Streptomycetaceae</taxon>
        <taxon>Streptomyces</taxon>
    </lineage>
</organism>
<gene>
    <name evidence="3" type="ORF">DEJ49_34920</name>
</gene>
<dbReference type="RefSeq" id="WP_150187798.1">
    <property type="nucleotide sequence ID" value="NZ_CP029191.1"/>
</dbReference>
<dbReference type="Proteomes" id="UP000324015">
    <property type="component" value="Chromosome"/>
</dbReference>
<dbReference type="PANTHER" id="PTHR37042:SF4">
    <property type="entry name" value="OUTER MEMBRANE PROTEIN RV1973"/>
    <property type="match status" value="1"/>
</dbReference>